<dbReference type="AlphaFoldDB" id="A0A4Y2BAP2"/>
<dbReference type="EMBL" id="BGPR01000064">
    <property type="protein sequence ID" value="GBL89280.1"/>
    <property type="molecule type" value="Genomic_DNA"/>
</dbReference>
<reference evidence="1 2" key="1">
    <citation type="journal article" date="2019" name="Sci. Rep.">
        <title>Orb-weaving spider Araneus ventricosus genome elucidates the spidroin gene catalogue.</title>
        <authorList>
            <person name="Kono N."/>
            <person name="Nakamura H."/>
            <person name="Ohtoshi R."/>
            <person name="Moran D.A.P."/>
            <person name="Shinohara A."/>
            <person name="Yoshida Y."/>
            <person name="Fujiwara M."/>
            <person name="Mori M."/>
            <person name="Tomita M."/>
            <person name="Arakawa K."/>
        </authorList>
    </citation>
    <scope>NUCLEOTIDE SEQUENCE [LARGE SCALE GENOMIC DNA]</scope>
</reference>
<gene>
    <name evidence="1" type="ORF">AVEN_225821_1</name>
</gene>
<evidence type="ECO:0000313" key="1">
    <source>
        <dbReference type="EMBL" id="GBL89280.1"/>
    </source>
</evidence>
<proteinExistence type="predicted"/>
<comment type="caution">
    <text evidence="1">The sequence shown here is derived from an EMBL/GenBank/DDBJ whole genome shotgun (WGS) entry which is preliminary data.</text>
</comment>
<evidence type="ECO:0000313" key="2">
    <source>
        <dbReference type="Proteomes" id="UP000499080"/>
    </source>
</evidence>
<name>A0A4Y2BAP2_ARAVE</name>
<organism evidence="1 2">
    <name type="scientific">Araneus ventricosus</name>
    <name type="common">Orbweaver spider</name>
    <name type="synonym">Epeira ventricosa</name>
    <dbReference type="NCBI Taxonomy" id="182803"/>
    <lineage>
        <taxon>Eukaryota</taxon>
        <taxon>Metazoa</taxon>
        <taxon>Ecdysozoa</taxon>
        <taxon>Arthropoda</taxon>
        <taxon>Chelicerata</taxon>
        <taxon>Arachnida</taxon>
        <taxon>Araneae</taxon>
        <taxon>Araneomorphae</taxon>
        <taxon>Entelegynae</taxon>
        <taxon>Araneoidea</taxon>
        <taxon>Araneidae</taxon>
        <taxon>Araneus</taxon>
    </lineage>
</organism>
<protein>
    <submittedName>
        <fullName evidence="1">Uncharacterized protein</fullName>
    </submittedName>
</protein>
<dbReference type="Proteomes" id="UP000499080">
    <property type="component" value="Unassembled WGS sequence"/>
</dbReference>
<accession>A0A4Y2BAP2</accession>
<keyword evidence="2" id="KW-1185">Reference proteome</keyword>
<sequence>MENDVLENRLTEIPFGNSAEGCSNPRNLRKSTFSNCQLSGILPKRFIFSCIGFLASTLAISLNTNLSIVIVSMVDRSNESLVHVKSSNECLLVDVPREVEAEQKVWRLSFQIVLSVSSIRLQTINY</sequence>
<dbReference type="OrthoDB" id="6460961at2759"/>